<dbReference type="AlphaFoldDB" id="A0A6P3VYJ8"/>
<evidence type="ECO:0000256" key="1">
    <source>
        <dbReference type="ARBA" id="ARBA00004613"/>
    </source>
</evidence>
<feature type="region of interest" description="Disordered" evidence="10">
    <location>
        <begin position="63"/>
        <end position="91"/>
    </location>
</feature>
<dbReference type="PANTHER" id="PTHR10541">
    <property type="entry name" value="PARATHYROID HORMONE"/>
    <property type="match status" value="1"/>
</dbReference>
<feature type="chain" id="PRO_5028395443" description="Parathyroid hormone" evidence="11">
    <location>
        <begin position="26"/>
        <end position="91"/>
    </location>
</feature>
<evidence type="ECO:0000256" key="2">
    <source>
        <dbReference type="ARBA" id="ARBA00006307"/>
    </source>
</evidence>
<dbReference type="OrthoDB" id="9890537at2759"/>
<keyword evidence="5" id="KW-0964">Secreted</keyword>
<evidence type="ECO:0000256" key="5">
    <source>
        <dbReference type="ARBA" id="ARBA00022525"/>
    </source>
</evidence>
<evidence type="ECO:0000313" key="13">
    <source>
        <dbReference type="RefSeq" id="XP_012684210.1"/>
    </source>
</evidence>
<keyword evidence="8 11" id="KW-0732">Signal</keyword>
<dbReference type="InterPro" id="IPR001415">
    <property type="entry name" value="PTH/PTH-rel"/>
</dbReference>
<evidence type="ECO:0000256" key="9">
    <source>
        <dbReference type="ARBA" id="ARBA00093407"/>
    </source>
</evidence>
<dbReference type="RefSeq" id="XP_012684210.1">
    <property type="nucleotide sequence ID" value="XM_012828756.3"/>
</dbReference>
<organism evidence="12 13">
    <name type="scientific">Clupea harengus</name>
    <name type="common">Atlantic herring</name>
    <dbReference type="NCBI Taxonomy" id="7950"/>
    <lineage>
        <taxon>Eukaryota</taxon>
        <taxon>Metazoa</taxon>
        <taxon>Chordata</taxon>
        <taxon>Craniata</taxon>
        <taxon>Vertebrata</taxon>
        <taxon>Euteleostomi</taxon>
        <taxon>Actinopterygii</taxon>
        <taxon>Neopterygii</taxon>
        <taxon>Teleostei</taxon>
        <taxon>Clupei</taxon>
        <taxon>Clupeiformes</taxon>
        <taxon>Clupeoidei</taxon>
        <taxon>Clupeidae</taxon>
        <taxon>Clupea</taxon>
    </lineage>
</organism>
<evidence type="ECO:0000256" key="3">
    <source>
        <dbReference type="ARBA" id="ARBA00011605"/>
    </source>
</evidence>
<gene>
    <name evidence="13" type="primary">pth1b</name>
</gene>
<evidence type="ECO:0000256" key="4">
    <source>
        <dbReference type="ARBA" id="ARBA00022135"/>
    </source>
</evidence>
<sequence>MVCIRGVGKLALLIGLCWLCSSVQGHPLSRRSISEVQLMHNVREHKQVVERQDWLQVKLKNILSPSPNDSQKGKKGKYRTLFPLEPLSDLT</sequence>
<dbReference type="Proteomes" id="UP000515152">
    <property type="component" value="Chromosome 20"/>
</dbReference>
<dbReference type="InterPro" id="IPR003625">
    <property type="entry name" value="PTH"/>
</dbReference>
<comment type="similarity">
    <text evidence="2">Belongs to the parathyroid hormone family.</text>
</comment>
<evidence type="ECO:0000313" key="12">
    <source>
        <dbReference type="Proteomes" id="UP000515152"/>
    </source>
</evidence>
<keyword evidence="6" id="KW-0165">Cleavage on pair of basic residues</keyword>
<evidence type="ECO:0000256" key="6">
    <source>
        <dbReference type="ARBA" id="ARBA00022685"/>
    </source>
</evidence>
<evidence type="ECO:0000256" key="8">
    <source>
        <dbReference type="ARBA" id="ARBA00022729"/>
    </source>
</evidence>
<comment type="function">
    <text evidence="9">Parathyroid hormone elevates calcium level by dissolving the salts in bone and preventing their renal excretion. Acts by binding to its receptor, PTH1R, activating G protein-coupled receptor signaling. Stimulates [1-14C]-2-deoxy-D-glucose (2DG) transport and glycogen synthesis in osteoblastic cells.</text>
</comment>
<reference evidence="13" key="1">
    <citation type="submission" date="2025-08" db="UniProtKB">
        <authorList>
            <consortium name="RefSeq"/>
        </authorList>
    </citation>
    <scope>IDENTIFICATION</scope>
</reference>
<evidence type="ECO:0000256" key="11">
    <source>
        <dbReference type="SAM" id="SignalP"/>
    </source>
</evidence>
<dbReference type="GO" id="GO:0005179">
    <property type="term" value="F:hormone activity"/>
    <property type="evidence" value="ECO:0007669"/>
    <property type="project" value="UniProtKB-KW"/>
</dbReference>
<keyword evidence="7" id="KW-0372">Hormone</keyword>
<evidence type="ECO:0000256" key="7">
    <source>
        <dbReference type="ARBA" id="ARBA00022702"/>
    </source>
</evidence>
<dbReference type="CTD" id="405885"/>
<dbReference type="GO" id="GO:0006874">
    <property type="term" value="P:intracellular calcium ion homeostasis"/>
    <property type="evidence" value="ECO:0007669"/>
    <property type="project" value="InterPro"/>
</dbReference>
<dbReference type="GeneID" id="105901325"/>
<name>A0A6P3VYJ8_CLUHA</name>
<comment type="subcellular location">
    <subcellularLocation>
        <location evidence="1">Secreted</location>
    </subcellularLocation>
</comment>
<protein>
    <recommendedName>
        <fullName evidence="4">Parathyroid hormone</fullName>
    </recommendedName>
</protein>
<evidence type="ECO:0000256" key="10">
    <source>
        <dbReference type="SAM" id="MobiDB-lite"/>
    </source>
</evidence>
<dbReference type="KEGG" id="char:105901325"/>
<dbReference type="PANTHER" id="PTHR10541:SF2">
    <property type="entry name" value="PARATHYROID HORMONE"/>
    <property type="match status" value="1"/>
</dbReference>
<accession>A0A6P3VYJ8</accession>
<keyword evidence="12" id="KW-1185">Reference proteome</keyword>
<comment type="subunit">
    <text evidence="3">Interacts with PTH1R (via N-terminal extracellular domain).</text>
</comment>
<dbReference type="GO" id="GO:0005576">
    <property type="term" value="C:extracellular region"/>
    <property type="evidence" value="ECO:0007669"/>
    <property type="project" value="UniProtKB-SubCell"/>
</dbReference>
<dbReference type="SMART" id="SM00087">
    <property type="entry name" value="PTH"/>
    <property type="match status" value="1"/>
</dbReference>
<proteinExistence type="inferred from homology"/>
<feature type="signal peptide" evidence="11">
    <location>
        <begin position="1"/>
        <end position="25"/>
    </location>
</feature>